<dbReference type="InterPro" id="IPR051164">
    <property type="entry name" value="NmrA-like_oxidored"/>
</dbReference>
<evidence type="ECO:0000313" key="4">
    <source>
        <dbReference type="EMBL" id="KZV88787.1"/>
    </source>
</evidence>
<dbReference type="Gene3D" id="3.40.50.720">
    <property type="entry name" value="NAD(P)-binding Rossmann-like Domain"/>
    <property type="match status" value="1"/>
</dbReference>
<sequence length="303" mass="33255">MTRIATVFGATGLQGGTVVRQLLKDGIFKPRAVTRDSHSDGARELAQLGAEVVEGDLSSYGSVKKAMVGAEVVFAVTFAPRGGKGNRENEQGKFIVDAARELGIKYLIWSSVTTIVGSSGGKYKALLLDDKAEVDGYLRASGVPHSILLTGAFLENWTRKELLDCATLNDNGDVCFNSRWVPGTLAVLSWIERDMALSVSALLRAYDNGRLSEISGKDYLMVCARLPIEGWHKIIETTLGKKVNVTWLPTVNFADLDNMYDSWKEFPWYMDKQVPDPGLVALGVEFGTLEDFVRTEMKPRLGL</sequence>
<dbReference type="InterPro" id="IPR036291">
    <property type="entry name" value="NAD(P)-bd_dom_sf"/>
</dbReference>
<reference evidence="4 5" key="1">
    <citation type="journal article" date="2016" name="Mol. Biol. Evol.">
        <title>Comparative Genomics of Early-Diverging Mushroom-Forming Fungi Provides Insights into the Origins of Lignocellulose Decay Capabilities.</title>
        <authorList>
            <person name="Nagy L.G."/>
            <person name="Riley R."/>
            <person name="Tritt A."/>
            <person name="Adam C."/>
            <person name="Daum C."/>
            <person name="Floudas D."/>
            <person name="Sun H."/>
            <person name="Yadav J.S."/>
            <person name="Pangilinan J."/>
            <person name="Larsson K.H."/>
            <person name="Matsuura K."/>
            <person name="Barry K."/>
            <person name="Labutti K."/>
            <person name="Kuo R."/>
            <person name="Ohm R.A."/>
            <person name="Bhattacharya S.S."/>
            <person name="Shirouzu T."/>
            <person name="Yoshinaga Y."/>
            <person name="Martin F.M."/>
            <person name="Grigoriev I.V."/>
            <person name="Hibbett D.S."/>
        </authorList>
    </citation>
    <scope>NUCLEOTIDE SEQUENCE [LARGE SCALE GENOMIC DNA]</scope>
    <source>
        <strain evidence="4 5">HHB12029</strain>
    </source>
</reference>
<dbReference type="Gene3D" id="3.90.25.10">
    <property type="entry name" value="UDP-galactose 4-epimerase, domain 1"/>
    <property type="match status" value="1"/>
</dbReference>
<feature type="domain" description="NmrA-like" evidence="3">
    <location>
        <begin position="5"/>
        <end position="254"/>
    </location>
</feature>
<evidence type="ECO:0000256" key="2">
    <source>
        <dbReference type="ARBA" id="ARBA00022857"/>
    </source>
</evidence>
<protein>
    <submittedName>
        <fullName evidence="4">NmrA-domain-containing protein</fullName>
    </submittedName>
</protein>
<dbReference type="Proteomes" id="UP000077266">
    <property type="component" value="Unassembled WGS sequence"/>
</dbReference>
<dbReference type="Pfam" id="PF05368">
    <property type="entry name" value="NmrA"/>
    <property type="match status" value="1"/>
</dbReference>
<organism evidence="4 5">
    <name type="scientific">Exidia glandulosa HHB12029</name>
    <dbReference type="NCBI Taxonomy" id="1314781"/>
    <lineage>
        <taxon>Eukaryota</taxon>
        <taxon>Fungi</taxon>
        <taxon>Dikarya</taxon>
        <taxon>Basidiomycota</taxon>
        <taxon>Agaricomycotina</taxon>
        <taxon>Agaricomycetes</taxon>
        <taxon>Auriculariales</taxon>
        <taxon>Exidiaceae</taxon>
        <taxon>Exidia</taxon>
    </lineage>
</organism>
<evidence type="ECO:0000256" key="1">
    <source>
        <dbReference type="ARBA" id="ARBA00006328"/>
    </source>
</evidence>
<dbReference type="OrthoDB" id="419598at2759"/>
<dbReference type="InParanoid" id="A0A165FD05"/>
<comment type="similarity">
    <text evidence="1">Belongs to the NmrA-type oxidoreductase family.</text>
</comment>
<evidence type="ECO:0000313" key="5">
    <source>
        <dbReference type="Proteomes" id="UP000077266"/>
    </source>
</evidence>
<dbReference type="EMBL" id="KV426090">
    <property type="protein sequence ID" value="KZV88787.1"/>
    <property type="molecule type" value="Genomic_DNA"/>
</dbReference>
<dbReference type="PANTHER" id="PTHR42748">
    <property type="entry name" value="NITROGEN METABOLITE REPRESSION PROTEIN NMRA FAMILY MEMBER"/>
    <property type="match status" value="1"/>
</dbReference>
<keyword evidence="5" id="KW-1185">Reference proteome</keyword>
<proteinExistence type="inferred from homology"/>
<evidence type="ECO:0000259" key="3">
    <source>
        <dbReference type="Pfam" id="PF05368"/>
    </source>
</evidence>
<name>A0A165FD05_EXIGL</name>
<gene>
    <name evidence="4" type="ORF">EXIGLDRAFT_678608</name>
</gene>
<dbReference type="SUPFAM" id="SSF51735">
    <property type="entry name" value="NAD(P)-binding Rossmann-fold domains"/>
    <property type="match status" value="1"/>
</dbReference>
<accession>A0A165FD05</accession>
<dbReference type="AlphaFoldDB" id="A0A165FD05"/>
<keyword evidence="2" id="KW-0521">NADP</keyword>
<dbReference type="PANTHER" id="PTHR42748:SF7">
    <property type="entry name" value="NMRA LIKE REDOX SENSOR 1-RELATED"/>
    <property type="match status" value="1"/>
</dbReference>
<dbReference type="InterPro" id="IPR008030">
    <property type="entry name" value="NmrA-like"/>
</dbReference>
<dbReference type="STRING" id="1314781.A0A165FD05"/>